<name>A0A0B5GYN9_9CAUD</name>
<dbReference type="OrthoDB" id="38233at10239"/>
<dbReference type="Proteomes" id="UP000031804">
    <property type="component" value="Segment"/>
</dbReference>
<dbReference type="EMBL" id="KP280063">
    <property type="protein sequence ID" value="AJF40816.1"/>
    <property type="molecule type" value="Genomic_DNA"/>
</dbReference>
<reference evidence="2 3" key="1">
    <citation type="submission" date="2014-12" db="EMBL/GenBank/DDBJ databases">
        <title>Complete genome sequences of three Vibrio cholerae specific bacteriophages.</title>
        <authorList>
            <person name="Bhandare S.G."/>
            <person name="Warry A."/>
            <person name="Emes R.D."/>
            <person name="Hooton S.P.T."/>
            <person name="Barrow P.A."/>
            <person name="Atterbury R.J."/>
        </authorList>
    </citation>
    <scope>NUCLEOTIDE SEQUENCE [LARGE SCALE GENOMIC DNA]</scope>
</reference>
<feature type="domain" description="DUF7265" evidence="1">
    <location>
        <begin position="1"/>
        <end position="109"/>
    </location>
</feature>
<dbReference type="RefSeq" id="YP_009207513.1">
    <property type="nucleotide sequence ID" value="NC_028895.1"/>
</dbReference>
<gene>
    <name evidence="2" type="ORF">SBVP3_0048</name>
</gene>
<evidence type="ECO:0000259" key="1">
    <source>
        <dbReference type="Pfam" id="PF23927"/>
    </source>
</evidence>
<dbReference type="GeneID" id="26634026"/>
<evidence type="ECO:0000313" key="3">
    <source>
        <dbReference type="Proteomes" id="UP000031804"/>
    </source>
</evidence>
<sequence>MSYLIFTSPKQLVSLPVILQVSPKNTHCFAGVSFFNTNGDEVIPTAGSVKIEAKHLTNNRYSDTVNGTIDVTTSGEANWGGNVTEVKVSILTAIVGAETYQLKVVQNLT</sequence>
<protein>
    <submittedName>
        <fullName evidence="2">Tail protein</fullName>
    </submittedName>
</protein>
<dbReference type="InterPro" id="IPR055689">
    <property type="entry name" value="DUF7265"/>
</dbReference>
<keyword evidence="3" id="KW-1185">Reference proteome</keyword>
<dbReference type="Pfam" id="PF23927">
    <property type="entry name" value="DUF7265"/>
    <property type="match status" value="1"/>
</dbReference>
<evidence type="ECO:0000313" key="2">
    <source>
        <dbReference type="EMBL" id="AJF40816.1"/>
    </source>
</evidence>
<organism evidence="2 3">
    <name type="scientific">Vibrio phage phi 3</name>
    <dbReference type="NCBI Taxonomy" id="1589298"/>
    <lineage>
        <taxon>Viruses</taxon>
        <taxon>Duplodnaviria</taxon>
        <taxon>Heunggongvirae</taxon>
        <taxon>Uroviricota</taxon>
        <taxon>Caudoviricetes</taxon>
        <taxon>Demerecviridae</taxon>
        <taxon>Ermolyevavirinae</taxon>
        <taxon>Jesfedecavirus</taxon>
        <taxon>Jesfedecavirus phi3</taxon>
    </lineage>
</organism>
<proteinExistence type="predicted"/>
<dbReference type="KEGG" id="vg:26634026"/>
<accession>A0A0B5GYN9</accession>